<comment type="similarity">
    <text evidence="1">Belongs to the ATP-dependent AMP-binding enzyme family.</text>
</comment>
<dbReference type="EMBL" id="AWQS01000182">
    <property type="protein sequence ID" value="EWT04811.1"/>
    <property type="molecule type" value="Genomic_DNA"/>
</dbReference>
<dbReference type="InterPro" id="IPR020845">
    <property type="entry name" value="AMP-binding_CS"/>
</dbReference>
<dbReference type="Pfam" id="PF13193">
    <property type="entry name" value="AMP-binding_C"/>
    <property type="match status" value="1"/>
</dbReference>
<feature type="domain" description="Acetyl-coenzyme A synthetase N-terminal" evidence="4">
    <location>
        <begin position="10"/>
        <end position="64"/>
    </location>
</feature>
<dbReference type="AlphaFoldDB" id="W9GF21"/>
<dbReference type="Gene3D" id="3.40.50.12780">
    <property type="entry name" value="N-terminal domain of ligase-like"/>
    <property type="match status" value="1"/>
</dbReference>
<evidence type="ECO:0000313" key="5">
    <source>
        <dbReference type="EMBL" id="EWT04811.1"/>
    </source>
</evidence>
<dbReference type="Pfam" id="PF00501">
    <property type="entry name" value="AMP-binding"/>
    <property type="match status" value="1"/>
</dbReference>
<name>W9GF21_9MICO</name>
<keyword evidence="6" id="KW-1185">Reference proteome</keyword>
<dbReference type="PATRIC" id="fig|584657.3.peg.3306"/>
<protein>
    <submittedName>
        <fullName evidence="5">Propionyl-CoA synthetase</fullName>
        <ecNumber evidence="5">6.2.1.17</ecNumber>
    </submittedName>
</protein>
<dbReference type="FunFam" id="3.40.50.12780:FF:000011">
    <property type="entry name" value="Acetyl-coenzyme A synthetase 2-like, mitochondrial"/>
    <property type="match status" value="1"/>
</dbReference>
<dbReference type="RefSeq" id="WP_034719421.1">
    <property type="nucleotide sequence ID" value="NZ_AWQS01000182.1"/>
</dbReference>
<dbReference type="SUPFAM" id="SSF56801">
    <property type="entry name" value="Acetyl-CoA synthetase-like"/>
    <property type="match status" value="1"/>
</dbReference>
<evidence type="ECO:0000256" key="1">
    <source>
        <dbReference type="ARBA" id="ARBA00006432"/>
    </source>
</evidence>
<sequence length="636" mass="68475">MSDGASTAAYSDIYRRSLSDPEGFWREAAADIDWITPPERILDDSNPPFYRWYPGAVLNVCHNAVDRHVDAGRGDQAAIHYDSPVTGSKRTVTYAELLEQVRAVAGGLKGLGVEQGDRVVIYMPMVPEAVVAMLACARIGAVHSVVFGGFAPQELAARIDDAAPRVVLSASCGVEPSRVVPYKPFLDEAIKRSDHQPEHCVILQRDQLRAELGERDLDWDEFFSSESARAGADCVPVASTDPLYILYTSGTTGKPKGIYRDSGGYAVALRWSMKNLYDISPGETMFTASDIGWVVGHSYIVYAPLLTGATTILYEGKPIGTPDAGAFWRVIEEYGVSALFTAPTAFRAIKKEDADGALLKGYDLSGFRTLYLAGERLDPDTYEWASARLGVPVIDNWWQTETGWPIACNPKGIELLPIKPGSPTVAVCGYDVRILDPQGNEAPAGTEGAICIRLPMPPGTLPTLWQDDERYVSSYLSAFPGHYLTGDGGYLDEGGYLFVMGRTDDVLNVAGHRLSTGSIEAALAGHEAVAECAVIGVHDDLKGQVPRALVVLKSGIDAQSEGERIRAELVTRVRAEVGPVAALHQVDIVGGLPKTRSGKILRKTMREMADGANPAVPATIEDASVLEALGPVLRGS</sequence>
<dbReference type="InterPro" id="IPR042099">
    <property type="entry name" value="ANL_N_sf"/>
</dbReference>
<dbReference type="OrthoDB" id="9803968at2"/>
<dbReference type="Pfam" id="PF16177">
    <property type="entry name" value="ACAS_N"/>
    <property type="match status" value="1"/>
</dbReference>
<dbReference type="InterPro" id="IPR025110">
    <property type="entry name" value="AMP-bd_C"/>
</dbReference>
<proteinExistence type="inferred from homology"/>
<feature type="domain" description="AMP-dependent synthetase/ligase" evidence="2">
    <location>
        <begin position="72"/>
        <end position="455"/>
    </location>
</feature>
<gene>
    <name evidence="5" type="primary">prpE</name>
    <name evidence="5" type="ORF">N864_09910</name>
</gene>
<dbReference type="InterPro" id="IPR000873">
    <property type="entry name" value="AMP-dep_synth/lig_dom"/>
</dbReference>
<evidence type="ECO:0000259" key="3">
    <source>
        <dbReference type="Pfam" id="PF13193"/>
    </source>
</evidence>
<keyword evidence="5" id="KW-0436">Ligase</keyword>
<dbReference type="PANTHER" id="PTHR43347:SF3">
    <property type="entry name" value="ACYL-COA SYNTHETASE SHORT-CHAIN FAMILY MEMBER 3, MITOCHONDRIAL"/>
    <property type="match status" value="1"/>
</dbReference>
<dbReference type="PANTHER" id="PTHR43347">
    <property type="entry name" value="ACYL-COA SYNTHETASE"/>
    <property type="match status" value="1"/>
</dbReference>
<comment type="caution">
    <text evidence="5">The sequence shown here is derived from an EMBL/GenBank/DDBJ whole genome shotgun (WGS) entry which is preliminary data.</text>
</comment>
<accession>W9GF21</accession>
<dbReference type="PROSITE" id="PS00455">
    <property type="entry name" value="AMP_BINDING"/>
    <property type="match status" value="1"/>
</dbReference>
<dbReference type="InterPro" id="IPR045851">
    <property type="entry name" value="AMP-bd_C_sf"/>
</dbReference>
<dbReference type="NCBIfam" id="NF001208">
    <property type="entry name" value="PRK00174.1"/>
    <property type="match status" value="1"/>
</dbReference>
<dbReference type="Gene3D" id="3.30.300.30">
    <property type="match status" value="1"/>
</dbReference>
<dbReference type="EC" id="6.2.1.17" evidence="5"/>
<evidence type="ECO:0000259" key="4">
    <source>
        <dbReference type="Pfam" id="PF16177"/>
    </source>
</evidence>
<dbReference type="CDD" id="cd05967">
    <property type="entry name" value="PrpE"/>
    <property type="match status" value="1"/>
</dbReference>
<organism evidence="5 6">
    <name type="scientific">Intrasporangium chromatireducens Q5-1</name>
    <dbReference type="NCBI Taxonomy" id="584657"/>
    <lineage>
        <taxon>Bacteria</taxon>
        <taxon>Bacillati</taxon>
        <taxon>Actinomycetota</taxon>
        <taxon>Actinomycetes</taxon>
        <taxon>Micrococcales</taxon>
        <taxon>Intrasporangiaceae</taxon>
        <taxon>Intrasporangium</taxon>
    </lineage>
</organism>
<dbReference type="GO" id="GO:0050218">
    <property type="term" value="F:propionate-CoA ligase activity"/>
    <property type="evidence" value="ECO:0007669"/>
    <property type="project" value="UniProtKB-EC"/>
</dbReference>
<feature type="domain" description="AMP-binding enzyme C-terminal" evidence="3">
    <location>
        <begin position="519"/>
        <end position="599"/>
    </location>
</feature>
<dbReference type="GO" id="GO:0070013">
    <property type="term" value="C:intracellular organelle lumen"/>
    <property type="evidence" value="ECO:0007669"/>
    <property type="project" value="UniProtKB-ARBA"/>
</dbReference>
<dbReference type="InterPro" id="IPR032387">
    <property type="entry name" value="ACAS_N"/>
</dbReference>
<evidence type="ECO:0000313" key="6">
    <source>
        <dbReference type="Proteomes" id="UP000019494"/>
    </source>
</evidence>
<dbReference type="Proteomes" id="UP000019494">
    <property type="component" value="Unassembled WGS sequence"/>
</dbReference>
<evidence type="ECO:0000259" key="2">
    <source>
        <dbReference type="Pfam" id="PF00501"/>
    </source>
</evidence>
<reference evidence="6" key="1">
    <citation type="submission" date="2013-08" db="EMBL/GenBank/DDBJ databases">
        <title>Intrasporangium oryzae NRRL B-24470.</title>
        <authorList>
            <person name="Liu H."/>
            <person name="Wang G."/>
        </authorList>
    </citation>
    <scope>NUCLEOTIDE SEQUENCE [LARGE SCALE GENOMIC DNA]</scope>
    <source>
        <strain evidence="6">Q5-1</strain>
    </source>
</reference>